<dbReference type="GO" id="GO:0005524">
    <property type="term" value="F:ATP binding"/>
    <property type="evidence" value="ECO:0007669"/>
    <property type="project" value="InterPro"/>
</dbReference>
<dbReference type="Proteomes" id="UP000886741">
    <property type="component" value="Unassembled WGS sequence"/>
</dbReference>
<proteinExistence type="inferred from homology"/>
<dbReference type="InterPro" id="IPR003593">
    <property type="entry name" value="AAA+_ATPase"/>
</dbReference>
<evidence type="ECO:0000256" key="1">
    <source>
        <dbReference type="ARBA" id="ARBA00006354"/>
    </source>
</evidence>
<dbReference type="PANTHER" id="PTHR32039:SF7">
    <property type="entry name" value="COMPETENCE PROTEIN COMM"/>
    <property type="match status" value="1"/>
</dbReference>
<dbReference type="Pfam" id="PF13335">
    <property type="entry name" value="Mg_chelatase_C"/>
    <property type="match status" value="1"/>
</dbReference>
<dbReference type="Pfam" id="PF01078">
    <property type="entry name" value="Mg_chelatase"/>
    <property type="match status" value="1"/>
</dbReference>
<dbReference type="InterPro" id="IPR014721">
    <property type="entry name" value="Ribsml_uS5_D2-typ_fold_subgr"/>
</dbReference>
<dbReference type="InterPro" id="IPR027417">
    <property type="entry name" value="P-loop_NTPase"/>
</dbReference>
<evidence type="ECO:0000313" key="4">
    <source>
        <dbReference type="Proteomes" id="UP000886741"/>
    </source>
</evidence>
<reference evidence="3" key="2">
    <citation type="journal article" date="2021" name="PeerJ">
        <title>Extensive microbial diversity within the chicken gut microbiome revealed by metagenomics and culture.</title>
        <authorList>
            <person name="Gilroy R."/>
            <person name="Ravi A."/>
            <person name="Getino M."/>
            <person name="Pursley I."/>
            <person name="Horton D.L."/>
            <person name="Alikhan N.F."/>
            <person name="Baker D."/>
            <person name="Gharbi K."/>
            <person name="Hall N."/>
            <person name="Watson M."/>
            <person name="Adriaenssens E.M."/>
            <person name="Foster-Nyarko E."/>
            <person name="Jarju S."/>
            <person name="Secka A."/>
            <person name="Antonio M."/>
            <person name="Oren A."/>
            <person name="Chaudhuri R.R."/>
            <person name="La Ragione R."/>
            <person name="Hildebrand F."/>
            <person name="Pallen M.J."/>
        </authorList>
    </citation>
    <scope>NUCLEOTIDE SEQUENCE</scope>
    <source>
        <strain evidence="3">ChiBcec16-1751</strain>
    </source>
</reference>
<dbReference type="SMART" id="SM00382">
    <property type="entry name" value="AAA"/>
    <property type="match status" value="1"/>
</dbReference>
<sequence length="507" mass="54832">MLCSVRSLGLTGLNGYEVQVECYISNGLPGFDVVGLPDAAVKEARDRVRAAVKNCGFRFPVSRITLNLAPAGTKKSGTIYDLPILLGILAATDCVRLPQEPSAFLGELSLEGGLRPVEGVLPMAMAARDAGITALYLPAANAAEATLADGLTVYPVENVRQLVAHLRGEQRMEPAPVWMPSPSEGTHLDYADVKGQQGGKRALEVAAAGGHNILLVGPPGSGKSMLAKRLPSILPDMTRTESLEVTKIHSILGLVRPESPLVTERPFRSPHHTISPAGLSGGGTTLRPGEISLSHRGVLFLDELPEFRKDALEVLRQPLEDGVVTISRVSGSVSYPSEFMLVCAMNPCKCGWYGDPSSRCTCSRQSVRSYLSRISGPLLDRIDIMVEIPALPFTDLTGEERAEPSAAIRQRVNDARKRQQDRFGLGEHSCNAQMGPAELREFCRLDEASTSLMQAAFERLGLTARSYDRILKVARTVADLDGSEQIGPQHIAEAIRYRTFRFDGTQP</sequence>
<dbReference type="EMBL" id="DVJJ01000026">
    <property type="protein sequence ID" value="HIS64034.1"/>
    <property type="molecule type" value="Genomic_DNA"/>
</dbReference>
<accession>A0A9D1F7Y4</accession>
<dbReference type="SUPFAM" id="SSF52540">
    <property type="entry name" value="P-loop containing nucleoside triphosphate hydrolases"/>
    <property type="match status" value="1"/>
</dbReference>
<dbReference type="InterPro" id="IPR020568">
    <property type="entry name" value="Ribosomal_Su5_D2-typ_SF"/>
</dbReference>
<name>A0A9D1F7Y4_9FIRM</name>
<dbReference type="InterPro" id="IPR004482">
    <property type="entry name" value="Mg_chelat-rel"/>
</dbReference>
<dbReference type="InterPro" id="IPR025158">
    <property type="entry name" value="Mg_chelat-rel_C"/>
</dbReference>
<reference evidence="3" key="1">
    <citation type="submission" date="2020-10" db="EMBL/GenBank/DDBJ databases">
        <authorList>
            <person name="Gilroy R."/>
        </authorList>
    </citation>
    <scope>NUCLEOTIDE SEQUENCE</scope>
    <source>
        <strain evidence="3">ChiBcec16-1751</strain>
    </source>
</reference>
<comment type="similarity">
    <text evidence="1">Belongs to the Mg-chelatase subunits D/I family. ComM subfamily.</text>
</comment>
<dbReference type="SUPFAM" id="SSF54211">
    <property type="entry name" value="Ribosomal protein S5 domain 2-like"/>
    <property type="match status" value="1"/>
</dbReference>
<gene>
    <name evidence="3" type="ORF">IAA83_01510</name>
</gene>
<protein>
    <submittedName>
        <fullName evidence="3">YifB family Mg chelatase-like AAA ATPase</fullName>
    </submittedName>
</protein>
<comment type="caution">
    <text evidence="3">The sequence shown here is derived from an EMBL/GenBank/DDBJ whole genome shotgun (WGS) entry which is preliminary data.</text>
</comment>
<dbReference type="Gene3D" id="3.40.50.300">
    <property type="entry name" value="P-loop containing nucleotide triphosphate hydrolases"/>
    <property type="match status" value="1"/>
</dbReference>
<dbReference type="NCBIfam" id="TIGR00368">
    <property type="entry name" value="YifB family Mg chelatase-like AAA ATPase"/>
    <property type="match status" value="1"/>
</dbReference>
<dbReference type="InterPro" id="IPR000523">
    <property type="entry name" value="Mg_chelatse_chII-like_cat_dom"/>
</dbReference>
<organism evidence="3 4">
    <name type="scientific">Candidatus Avoscillospira avistercoris</name>
    <dbReference type="NCBI Taxonomy" id="2840707"/>
    <lineage>
        <taxon>Bacteria</taxon>
        <taxon>Bacillati</taxon>
        <taxon>Bacillota</taxon>
        <taxon>Clostridia</taxon>
        <taxon>Eubacteriales</taxon>
        <taxon>Oscillospiraceae</taxon>
        <taxon>Oscillospiraceae incertae sedis</taxon>
        <taxon>Candidatus Avoscillospira</taxon>
    </lineage>
</organism>
<dbReference type="AlphaFoldDB" id="A0A9D1F7Y4"/>
<dbReference type="PANTHER" id="PTHR32039">
    <property type="entry name" value="MAGNESIUM-CHELATASE SUBUNIT CHLI"/>
    <property type="match status" value="1"/>
</dbReference>
<evidence type="ECO:0000313" key="3">
    <source>
        <dbReference type="EMBL" id="HIS64034.1"/>
    </source>
</evidence>
<dbReference type="Gene3D" id="3.30.230.10">
    <property type="match status" value="1"/>
</dbReference>
<dbReference type="InterPro" id="IPR045006">
    <property type="entry name" value="CHLI-like"/>
</dbReference>
<feature type="domain" description="AAA+ ATPase" evidence="2">
    <location>
        <begin position="209"/>
        <end position="392"/>
    </location>
</feature>
<evidence type="ECO:0000259" key="2">
    <source>
        <dbReference type="SMART" id="SM00382"/>
    </source>
</evidence>
<dbReference type="Pfam" id="PF13541">
    <property type="entry name" value="ChlI"/>
    <property type="match status" value="1"/>
</dbReference>